<evidence type="ECO:0000313" key="12">
    <source>
        <dbReference type="EMBL" id="QEC67160.1"/>
    </source>
</evidence>
<evidence type="ECO:0000259" key="10">
    <source>
        <dbReference type="Pfam" id="PF00384"/>
    </source>
</evidence>
<dbReference type="AlphaFoldDB" id="A0A5B8V6R1"/>
<evidence type="ECO:0000256" key="5">
    <source>
        <dbReference type="ARBA" id="ARBA00022505"/>
    </source>
</evidence>
<dbReference type="InterPro" id="IPR050123">
    <property type="entry name" value="Prok_molybdopt-oxidoreductase"/>
</dbReference>
<gene>
    <name evidence="12" type="ORF">FRZ67_07585</name>
</gene>
<dbReference type="OrthoDB" id="9792592at2"/>
<proteinExistence type="inferred from homology"/>
<keyword evidence="6" id="KW-0479">Metal-binding</keyword>
<dbReference type="InterPro" id="IPR009010">
    <property type="entry name" value="Asp_de-COase-like_dom_sf"/>
</dbReference>
<comment type="similarity">
    <text evidence="3">Belongs to the prokaryotic molybdopterin-containing oxidoreductase family.</text>
</comment>
<dbReference type="RefSeq" id="WP_147188968.1">
    <property type="nucleotide sequence ID" value="NZ_CP042435.1"/>
</dbReference>
<dbReference type="Gene3D" id="3.40.228.10">
    <property type="entry name" value="Dimethylsulfoxide Reductase, domain 2"/>
    <property type="match status" value="1"/>
</dbReference>
<dbReference type="SUPFAM" id="SSF53706">
    <property type="entry name" value="Formate dehydrogenase/DMSO reductase, domains 1-3"/>
    <property type="match status" value="1"/>
</dbReference>
<dbReference type="InterPro" id="IPR006656">
    <property type="entry name" value="Mopterin_OxRdtase"/>
</dbReference>
<evidence type="ECO:0000256" key="9">
    <source>
        <dbReference type="ARBA" id="ARBA00023014"/>
    </source>
</evidence>
<dbReference type="Proteomes" id="UP000321533">
    <property type="component" value="Chromosome"/>
</dbReference>
<evidence type="ECO:0000256" key="6">
    <source>
        <dbReference type="ARBA" id="ARBA00022723"/>
    </source>
</evidence>
<dbReference type="GO" id="GO:0030151">
    <property type="term" value="F:molybdenum ion binding"/>
    <property type="evidence" value="ECO:0007669"/>
    <property type="project" value="InterPro"/>
</dbReference>
<dbReference type="CDD" id="cd02787">
    <property type="entry name" value="MopB_CT_ydeP"/>
    <property type="match status" value="1"/>
</dbReference>
<dbReference type="NCBIfam" id="TIGR01701">
    <property type="entry name" value="Fdhalpha-like"/>
    <property type="match status" value="1"/>
</dbReference>
<dbReference type="CDD" id="cd02767">
    <property type="entry name" value="MopB_ydeP"/>
    <property type="match status" value="1"/>
</dbReference>
<reference evidence="12 13" key="1">
    <citation type="journal article" date="2016" name="Int. J. Syst. Evol. Microbiol.">
        <title>Panacibacter ginsenosidivorans gen. nov., sp. nov., with ginsenoside converting activity isolated from soil of a ginseng field.</title>
        <authorList>
            <person name="Siddiqi M.Z."/>
            <person name="Muhammad Shafi S."/>
            <person name="Choi K.D."/>
            <person name="Im W.T."/>
        </authorList>
    </citation>
    <scope>NUCLEOTIDE SEQUENCE [LARGE SCALE GENOMIC DNA]</scope>
    <source>
        <strain evidence="12 13">Gsoil1550</strain>
    </source>
</reference>
<name>A0A5B8V6R1_9BACT</name>
<keyword evidence="4" id="KW-0004">4Fe-4S</keyword>
<protein>
    <submittedName>
        <fullName evidence="12">FdhF/YdeP family oxidoreductase</fullName>
    </submittedName>
</protein>
<dbReference type="Pfam" id="PF01568">
    <property type="entry name" value="Molydop_binding"/>
    <property type="match status" value="1"/>
</dbReference>
<dbReference type="GO" id="GO:0051539">
    <property type="term" value="F:4 iron, 4 sulfur cluster binding"/>
    <property type="evidence" value="ECO:0007669"/>
    <property type="project" value="UniProtKB-KW"/>
</dbReference>
<feature type="domain" description="Molybdopterin dinucleotide-binding" evidence="11">
    <location>
        <begin position="655"/>
        <end position="759"/>
    </location>
</feature>
<dbReference type="GO" id="GO:0016020">
    <property type="term" value="C:membrane"/>
    <property type="evidence" value="ECO:0007669"/>
    <property type="project" value="TreeGrafter"/>
</dbReference>
<dbReference type="GO" id="GO:0045333">
    <property type="term" value="P:cellular respiration"/>
    <property type="evidence" value="ECO:0007669"/>
    <property type="project" value="UniProtKB-ARBA"/>
</dbReference>
<dbReference type="PANTHER" id="PTHR43105">
    <property type="entry name" value="RESPIRATORY NITRATE REDUCTASE"/>
    <property type="match status" value="1"/>
</dbReference>
<dbReference type="GO" id="GO:0043546">
    <property type="term" value="F:molybdopterin cofactor binding"/>
    <property type="evidence" value="ECO:0007669"/>
    <property type="project" value="InterPro"/>
</dbReference>
<comment type="cofactor">
    <cofactor evidence="2">
        <name>[4Fe-4S] cluster</name>
        <dbReference type="ChEBI" id="CHEBI:49883"/>
    </cofactor>
</comment>
<feature type="domain" description="Molybdopterin oxidoreductase" evidence="10">
    <location>
        <begin position="127"/>
        <end position="501"/>
    </location>
</feature>
<dbReference type="InterPro" id="IPR037951">
    <property type="entry name" value="MopB_CT_YdeP"/>
</dbReference>
<evidence type="ECO:0000256" key="8">
    <source>
        <dbReference type="ARBA" id="ARBA00023004"/>
    </source>
</evidence>
<dbReference type="SUPFAM" id="SSF50692">
    <property type="entry name" value="ADC-like"/>
    <property type="match status" value="1"/>
</dbReference>
<dbReference type="InterPro" id="IPR006657">
    <property type="entry name" value="MoPterin_dinucl-bd_dom"/>
</dbReference>
<keyword evidence="8" id="KW-0408">Iron</keyword>
<evidence type="ECO:0000313" key="13">
    <source>
        <dbReference type="Proteomes" id="UP000321533"/>
    </source>
</evidence>
<keyword evidence="5" id="KW-0500">Molybdenum</keyword>
<evidence type="ECO:0000256" key="7">
    <source>
        <dbReference type="ARBA" id="ARBA00023002"/>
    </source>
</evidence>
<organism evidence="12 13">
    <name type="scientific">Panacibacter ginsenosidivorans</name>
    <dbReference type="NCBI Taxonomy" id="1813871"/>
    <lineage>
        <taxon>Bacteria</taxon>
        <taxon>Pseudomonadati</taxon>
        <taxon>Bacteroidota</taxon>
        <taxon>Chitinophagia</taxon>
        <taxon>Chitinophagales</taxon>
        <taxon>Chitinophagaceae</taxon>
        <taxon>Panacibacter</taxon>
    </lineage>
</organism>
<dbReference type="Gene3D" id="3.40.50.740">
    <property type="match status" value="1"/>
</dbReference>
<comment type="cofactor">
    <cofactor evidence="1">
        <name>Mo-bis(molybdopterin guanine dinucleotide)</name>
        <dbReference type="ChEBI" id="CHEBI:60539"/>
    </cofactor>
</comment>
<sequence length="769" mass="85580">MPVENDQIDISLTPVKFSHLYQTPMQHKAVGVPAIVSSLKQMLQYMHVKDAWKAAFALNQKGGFDCPGCAWPDPDDERSSLGEYCENGIKAIADEAQKKKITADFFAKHSVSAIGSWTDFEIGKQGRLTEPMLLKEGATNYTPVTWDEAFTIIANEIQSMQSPDEAVFYTSGRTSNEAAFLYQLFVRMSGTNNLPDCSNMCHESSGAGLSETIGVGKGTVSLEDIHNAELLIIMGQNPGTNHPRMLSALEKCKKHGGKIIAVNPLPEPGLMNFINPQNPLKIATGGTQLADLFLQVRINGDVALLKAIMLVLLNEEEKNPGTVFDKKFIGEHTSGYDEFIASLKTQSLKECIEESGVEENFIREAVTLIQQHKKIIVTWAMGLTQHKNAVDNIKEIVNLLLLRGSIGKPAAGVCPVRGHSNVQGDRTMGIWEKMPEAFMQKLKDVFQFEPPAKHGYDVVQSIKAMHDGKVRLFFAMGGNFLSATPDTAFTAGALRKTNLTVHVSTKLNRSHLVHGKQALILPCLGRTDIDLQSDNAQFVSCENSMGVVQMSRGVLQPPSKDLLSEVAIICQLAKKVLGNKFNIDWDELQNNYDAIRDLIEKIIPGFENYNQRVRNPGGFYLPNAVRERNFKTKTGKANFTVLPLNKIELNNDEYIMMTIRSHDQFNTTIYGMHDRYRGIHNERRVVMMHEEDMKVASLVKHEVVDLVSYYDSKERVAEKFIVVPMPIAKKCIATYFPEANVLVSVNEVAHTSNTPASKSVVVKIRKRVD</sequence>
<dbReference type="PIRSF" id="PIRSF000144">
    <property type="entry name" value="CbbBc"/>
    <property type="match status" value="1"/>
</dbReference>
<dbReference type="EMBL" id="CP042435">
    <property type="protein sequence ID" value="QEC67160.1"/>
    <property type="molecule type" value="Genomic_DNA"/>
</dbReference>
<evidence type="ECO:0000256" key="4">
    <source>
        <dbReference type="ARBA" id="ARBA00022485"/>
    </source>
</evidence>
<accession>A0A5B8V6R1</accession>
<dbReference type="InterPro" id="IPR041953">
    <property type="entry name" value="YdeP_MopB"/>
</dbReference>
<dbReference type="Pfam" id="PF00384">
    <property type="entry name" value="Molybdopterin"/>
    <property type="match status" value="1"/>
</dbReference>
<dbReference type="GO" id="GO:0008863">
    <property type="term" value="F:formate dehydrogenase (NAD+) activity"/>
    <property type="evidence" value="ECO:0007669"/>
    <property type="project" value="InterPro"/>
</dbReference>
<dbReference type="PANTHER" id="PTHR43105:SF4">
    <property type="entry name" value="PROTEIN YDEP"/>
    <property type="match status" value="1"/>
</dbReference>
<dbReference type="InterPro" id="IPR010046">
    <property type="entry name" value="Mopterin_OxRdtse_a_bac"/>
</dbReference>
<keyword evidence="13" id="KW-1185">Reference proteome</keyword>
<dbReference type="KEGG" id="pgin:FRZ67_07585"/>
<evidence type="ECO:0000259" key="11">
    <source>
        <dbReference type="Pfam" id="PF01568"/>
    </source>
</evidence>
<evidence type="ECO:0000256" key="3">
    <source>
        <dbReference type="ARBA" id="ARBA00010312"/>
    </source>
</evidence>
<keyword evidence="9" id="KW-0411">Iron-sulfur</keyword>
<evidence type="ECO:0000256" key="1">
    <source>
        <dbReference type="ARBA" id="ARBA00001942"/>
    </source>
</evidence>
<keyword evidence="7" id="KW-0560">Oxidoreductase</keyword>
<evidence type="ECO:0000256" key="2">
    <source>
        <dbReference type="ARBA" id="ARBA00001966"/>
    </source>
</evidence>